<keyword evidence="11 15" id="KW-1133">Transmembrane helix</keyword>
<evidence type="ECO:0000313" key="20">
    <source>
        <dbReference type="Proteomes" id="UP000663877"/>
    </source>
</evidence>
<dbReference type="EC" id="2.3.2.27" evidence="3"/>
<feature type="transmembrane region" description="Helical" evidence="15">
    <location>
        <begin position="231"/>
        <end position="252"/>
    </location>
</feature>
<evidence type="ECO:0000256" key="10">
    <source>
        <dbReference type="ARBA" id="ARBA00022833"/>
    </source>
</evidence>
<evidence type="ECO:0000313" key="19">
    <source>
        <dbReference type="Proteomes" id="UP000663832"/>
    </source>
</evidence>
<comment type="caution">
    <text evidence="17">The sequence shown here is derived from an EMBL/GenBank/DDBJ whole genome shotgun (WGS) entry which is preliminary data.</text>
</comment>
<organism evidence="17 20">
    <name type="scientific">Adineta steineri</name>
    <dbReference type="NCBI Taxonomy" id="433720"/>
    <lineage>
        <taxon>Eukaryota</taxon>
        <taxon>Metazoa</taxon>
        <taxon>Spiralia</taxon>
        <taxon>Gnathifera</taxon>
        <taxon>Rotifera</taxon>
        <taxon>Eurotatoria</taxon>
        <taxon>Bdelloidea</taxon>
        <taxon>Adinetida</taxon>
        <taxon>Adinetidae</taxon>
        <taxon>Adineta</taxon>
    </lineage>
</organism>
<evidence type="ECO:0000256" key="14">
    <source>
        <dbReference type="PROSITE-ProRule" id="PRU00175"/>
    </source>
</evidence>
<dbReference type="SMART" id="SM00184">
    <property type="entry name" value="RING"/>
    <property type="match status" value="1"/>
</dbReference>
<dbReference type="GO" id="GO:0005741">
    <property type="term" value="C:mitochondrial outer membrane"/>
    <property type="evidence" value="ECO:0007669"/>
    <property type="project" value="UniProtKB-SubCell"/>
</dbReference>
<evidence type="ECO:0000256" key="5">
    <source>
        <dbReference type="ARBA" id="ARBA00022692"/>
    </source>
</evidence>
<evidence type="ECO:0000256" key="11">
    <source>
        <dbReference type="ARBA" id="ARBA00022989"/>
    </source>
</evidence>
<dbReference type="Proteomes" id="UP000663832">
    <property type="component" value="Unassembled WGS sequence"/>
</dbReference>
<evidence type="ECO:0000259" key="16">
    <source>
        <dbReference type="PROSITE" id="PS50089"/>
    </source>
</evidence>
<evidence type="ECO:0000256" key="7">
    <source>
        <dbReference type="ARBA" id="ARBA00022771"/>
    </source>
</evidence>
<evidence type="ECO:0000256" key="12">
    <source>
        <dbReference type="ARBA" id="ARBA00023128"/>
    </source>
</evidence>
<dbReference type="Gene3D" id="3.30.40.10">
    <property type="entry name" value="Zinc/RING finger domain, C3HC4 (zinc finger)"/>
    <property type="match status" value="1"/>
</dbReference>
<keyword evidence="13 15" id="KW-0472">Membrane</keyword>
<dbReference type="InterPro" id="IPR013083">
    <property type="entry name" value="Znf_RING/FYVE/PHD"/>
</dbReference>
<comment type="subcellular location">
    <subcellularLocation>
        <location evidence="2">Mitochondrion outer membrane</location>
        <topology evidence="2">Multi-pass membrane protein</topology>
    </subcellularLocation>
</comment>
<protein>
    <recommendedName>
        <fullName evidence="3">RING-type E3 ubiquitin transferase</fullName>
        <ecNumber evidence="3">2.3.2.27</ecNumber>
    </recommendedName>
</protein>
<dbReference type="InterPro" id="IPR051652">
    <property type="entry name" value="MDM2_MDM4_MUL1"/>
</dbReference>
<evidence type="ECO:0000313" key="18">
    <source>
        <dbReference type="EMBL" id="CAF1060843.1"/>
    </source>
</evidence>
<keyword evidence="12" id="KW-0496">Mitochondrion</keyword>
<evidence type="ECO:0000256" key="13">
    <source>
        <dbReference type="ARBA" id="ARBA00023136"/>
    </source>
</evidence>
<dbReference type="InterPro" id="IPR001841">
    <property type="entry name" value="Znf_RING"/>
</dbReference>
<feature type="domain" description="RING-type" evidence="16">
    <location>
        <begin position="291"/>
        <end position="333"/>
    </location>
</feature>
<keyword evidence="8" id="KW-0833">Ubl conjugation pathway</keyword>
<dbReference type="PANTHER" id="PTHR12183:SF32">
    <property type="entry name" value="MITOCHONDRIAL E3 UBIQUITIN PROTEIN LIGASE 1"/>
    <property type="match status" value="1"/>
</dbReference>
<dbReference type="Proteomes" id="UP000663877">
    <property type="component" value="Unassembled WGS sequence"/>
</dbReference>
<dbReference type="AlphaFoldDB" id="A0A814CBC3"/>
<keyword evidence="6" id="KW-0479">Metal-binding</keyword>
<dbReference type="GO" id="GO:0061630">
    <property type="term" value="F:ubiquitin protein ligase activity"/>
    <property type="evidence" value="ECO:0007669"/>
    <property type="project" value="UniProtKB-EC"/>
</dbReference>
<dbReference type="OrthoDB" id="66726at2759"/>
<dbReference type="EMBL" id="CAJNOM010000106">
    <property type="protein sequence ID" value="CAF1060843.1"/>
    <property type="molecule type" value="Genomic_DNA"/>
</dbReference>
<dbReference type="GO" id="GO:0008270">
    <property type="term" value="F:zinc ion binding"/>
    <property type="evidence" value="ECO:0007669"/>
    <property type="project" value="UniProtKB-KW"/>
</dbReference>
<dbReference type="Pfam" id="PF13920">
    <property type="entry name" value="zf-C3HC4_3"/>
    <property type="match status" value="1"/>
</dbReference>
<comment type="catalytic activity">
    <reaction evidence="1">
        <text>S-ubiquitinyl-[E2 ubiquitin-conjugating enzyme]-L-cysteine + [acceptor protein]-L-lysine = [E2 ubiquitin-conjugating enzyme]-L-cysteine + N(6)-ubiquitinyl-[acceptor protein]-L-lysine.</text>
        <dbReference type="EC" id="2.3.2.27"/>
    </reaction>
</comment>
<keyword evidence="19" id="KW-1185">Reference proteome</keyword>
<evidence type="ECO:0000256" key="8">
    <source>
        <dbReference type="ARBA" id="ARBA00022786"/>
    </source>
</evidence>
<evidence type="ECO:0000256" key="2">
    <source>
        <dbReference type="ARBA" id="ARBA00004374"/>
    </source>
</evidence>
<reference evidence="17" key="1">
    <citation type="submission" date="2021-02" db="EMBL/GenBank/DDBJ databases">
        <authorList>
            <person name="Nowell W R."/>
        </authorList>
    </citation>
    <scope>NUCLEOTIDE SEQUENCE</scope>
</reference>
<evidence type="ECO:0000256" key="4">
    <source>
        <dbReference type="ARBA" id="ARBA00022679"/>
    </source>
</evidence>
<keyword evidence="9" id="KW-1000">Mitochondrion outer membrane</keyword>
<gene>
    <name evidence="17" type="ORF">BJG266_LOCUS12576</name>
    <name evidence="18" type="ORF">QVE165_LOCUS18147</name>
</gene>
<accession>A0A814CBC3</accession>
<keyword evidence="4" id="KW-0808">Transferase</keyword>
<name>A0A814CBC3_9BILA</name>
<evidence type="ECO:0000256" key="1">
    <source>
        <dbReference type="ARBA" id="ARBA00000900"/>
    </source>
</evidence>
<sequence length="345" mass="39820">MIDWNWLWVIGELGISYGFYRWWKADDKFLAVLEVAPDIDINDLKHFSKLNTSVDYAVVHGLVRANDTKSNSVLQSQFLPHCLGVIQRLTIREKKLEKFRSIWAETNKTISEVTRYVPFRLVSQTGNYVRVDKPLAFNSIEDHLDVTHLKFEPNSSSSIQKIVDTFLGDLSTGIETQEQMLLFDTPLTAVGHLEKQSNGVWCLVPHEQWGGILTRSSRSEIIAEYRDSSSIARILSICFGIAAIGTTTYLLYKYYRYQQRRRPRTNRLPDTLPQNHTHEIDHNNTNTRLRCIICLENEIIYSLQPCSHLGLCHSCAQTLQSRSRGEELCPLCRTPIEEYQRVFLP</sequence>
<keyword evidence="7 14" id="KW-0863">Zinc-finger</keyword>
<dbReference type="InterPro" id="IPR022170">
    <property type="entry name" value="MUL1-like"/>
</dbReference>
<keyword evidence="10" id="KW-0862">Zinc</keyword>
<evidence type="ECO:0000256" key="6">
    <source>
        <dbReference type="ARBA" id="ARBA00022723"/>
    </source>
</evidence>
<proteinExistence type="predicted"/>
<dbReference type="SUPFAM" id="SSF57850">
    <property type="entry name" value="RING/U-box"/>
    <property type="match status" value="1"/>
</dbReference>
<keyword evidence="5 15" id="KW-0812">Transmembrane</keyword>
<evidence type="ECO:0000313" key="17">
    <source>
        <dbReference type="EMBL" id="CAF0939666.1"/>
    </source>
</evidence>
<evidence type="ECO:0000256" key="15">
    <source>
        <dbReference type="SAM" id="Phobius"/>
    </source>
</evidence>
<dbReference type="PROSITE" id="PS50089">
    <property type="entry name" value="ZF_RING_2"/>
    <property type="match status" value="1"/>
</dbReference>
<dbReference type="Pfam" id="PF12483">
    <property type="entry name" value="GIDE"/>
    <property type="match status" value="1"/>
</dbReference>
<evidence type="ECO:0000256" key="3">
    <source>
        <dbReference type="ARBA" id="ARBA00012483"/>
    </source>
</evidence>
<dbReference type="PANTHER" id="PTHR12183">
    <property type="entry name" value="MITOCHONDRIAL UBIQUITIN LIGASE ACTIVATOR OF NFKB 1"/>
    <property type="match status" value="1"/>
</dbReference>
<dbReference type="EMBL" id="CAJNOI010000048">
    <property type="protein sequence ID" value="CAF0939666.1"/>
    <property type="molecule type" value="Genomic_DNA"/>
</dbReference>
<evidence type="ECO:0000256" key="9">
    <source>
        <dbReference type="ARBA" id="ARBA00022787"/>
    </source>
</evidence>
<dbReference type="GO" id="GO:0016567">
    <property type="term" value="P:protein ubiquitination"/>
    <property type="evidence" value="ECO:0007669"/>
    <property type="project" value="InterPro"/>
</dbReference>